<evidence type="ECO:0008006" key="4">
    <source>
        <dbReference type="Google" id="ProtNLM"/>
    </source>
</evidence>
<evidence type="ECO:0000313" key="3">
    <source>
        <dbReference type="Proteomes" id="UP000255443"/>
    </source>
</evidence>
<protein>
    <recommendedName>
        <fullName evidence="4">Arginine:ornithine antiporter</fullName>
    </recommendedName>
</protein>
<organism evidence="2 3">
    <name type="scientific">Salmonella enterica subsp. arizonae</name>
    <dbReference type="NCBI Taxonomy" id="59203"/>
    <lineage>
        <taxon>Bacteria</taxon>
        <taxon>Pseudomonadati</taxon>
        <taxon>Pseudomonadota</taxon>
        <taxon>Gammaproteobacteria</taxon>
        <taxon>Enterobacterales</taxon>
        <taxon>Enterobacteriaceae</taxon>
        <taxon>Salmonella</taxon>
    </lineage>
</organism>
<sequence length="143" mass="16828">MKNFVKRNCVLYFWAMFDFFYIVRFVWLNISQGRIPLVDDVLSFGEIYPLQGAYSLAVFSFSLLLNISIIFSGVLFLTKWRYAHWLVYVQTPLRLFLMIPSISILSWIFKVISIKVGLIFFSAVLISELIKLGTFYLTRNEKQ</sequence>
<dbReference type="EMBL" id="UGXC01000002">
    <property type="protein sequence ID" value="SUG28089.1"/>
    <property type="molecule type" value="Genomic_DNA"/>
</dbReference>
<evidence type="ECO:0000256" key="1">
    <source>
        <dbReference type="SAM" id="Phobius"/>
    </source>
</evidence>
<keyword evidence="1" id="KW-1133">Transmembrane helix</keyword>
<keyword evidence="1" id="KW-0472">Membrane</keyword>
<name>A0A379SES3_SALER</name>
<dbReference type="Proteomes" id="UP000255443">
    <property type="component" value="Unassembled WGS sequence"/>
</dbReference>
<feature type="transmembrane region" description="Helical" evidence="1">
    <location>
        <begin position="52"/>
        <end position="78"/>
    </location>
</feature>
<proteinExistence type="predicted"/>
<feature type="transmembrane region" description="Helical" evidence="1">
    <location>
        <begin position="12"/>
        <end position="32"/>
    </location>
</feature>
<evidence type="ECO:0000313" key="2">
    <source>
        <dbReference type="EMBL" id="SUG28089.1"/>
    </source>
</evidence>
<accession>A0A379SES3</accession>
<feature type="transmembrane region" description="Helical" evidence="1">
    <location>
        <begin position="114"/>
        <end position="137"/>
    </location>
</feature>
<gene>
    <name evidence="2" type="ORF">NCTC7303_00207</name>
</gene>
<keyword evidence="1" id="KW-0812">Transmembrane</keyword>
<reference evidence="2 3" key="1">
    <citation type="submission" date="2018-06" db="EMBL/GenBank/DDBJ databases">
        <authorList>
            <consortium name="Pathogen Informatics"/>
            <person name="Doyle S."/>
        </authorList>
    </citation>
    <scope>NUCLEOTIDE SEQUENCE [LARGE SCALE GENOMIC DNA]</scope>
    <source>
        <strain evidence="2 3">NCTC7303</strain>
    </source>
</reference>
<dbReference type="AlphaFoldDB" id="A0A379SES3"/>
<feature type="transmembrane region" description="Helical" evidence="1">
    <location>
        <begin position="85"/>
        <end position="108"/>
    </location>
</feature>